<feature type="domain" description="Transcriptional regulatory protein RXT2 N-terminal" evidence="2">
    <location>
        <begin position="59"/>
        <end position="199"/>
    </location>
</feature>
<dbReference type="OrthoDB" id="2405722at2759"/>
<dbReference type="InterPro" id="IPR013904">
    <property type="entry name" value="RXT2_N"/>
</dbReference>
<gene>
    <name evidence="3" type="ORF">M430DRAFT_28975</name>
</gene>
<feature type="compositionally biased region" description="Polar residues" evidence="1">
    <location>
        <begin position="280"/>
        <end position="294"/>
    </location>
</feature>
<feature type="compositionally biased region" description="Polar residues" evidence="1">
    <location>
        <begin position="382"/>
        <end position="403"/>
    </location>
</feature>
<reference evidence="3 4" key="1">
    <citation type="journal article" date="2018" name="New Phytol.">
        <title>Comparative genomics and transcriptomics depict ericoid mycorrhizal fungi as versatile saprotrophs and plant mutualists.</title>
        <authorList>
            <person name="Martino E."/>
            <person name="Morin E."/>
            <person name="Grelet G.A."/>
            <person name="Kuo A."/>
            <person name="Kohler A."/>
            <person name="Daghino S."/>
            <person name="Barry K.W."/>
            <person name="Cichocki N."/>
            <person name="Clum A."/>
            <person name="Dockter R.B."/>
            <person name="Hainaut M."/>
            <person name="Kuo R.C."/>
            <person name="LaButti K."/>
            <person name="Lindahl B.D."/>
            <person name="Lindquist E.A."/>
            <person name="Lipzen A."/>
            <person name="Khouja H.R."/>
            <person name="Magnuson J."/>
            <person name="Murat C."/>
            <person name="Ohm R.A."/>
            <person name="Singer S.W."/>
            <person name="Spatafora J.W."/>
            <person name="Wang M."/>
            <person name="Veneault-Fourrey C."/>
            <person name="Henrissat B."/>
            <person name="Grigoriev I.V."/>
            <person name="Martin F.M."/>
            <person name="Perotto S."/>
        </authorList>
    </citation>
    <scope>NUCLEOTIDE SEQUENCE [LARGE SCALE GENOMIC DNA]</scope>
    <source>
        <strain evidence="3 4">ATCC 22711</strain>
    </source>
</reference>
<dbReference type="Pfam" id="PF08595">
    <property type="entry name" value="RXT2_N"/>
    <property type="match status" value="1"/>
</dbReference>
<keyword evidence="4" id="KW-1185">Reference proteome</keyword>
<name>A0A2T3AY18_AMORE</name>
<feature type="compositionally biased region" description="Basic and acidic residues" evidence="1">
    <location>
        <begin position="303"/>
        <end position="322"/>
    </location>
</feature>
<feature type="region of interest" description="Disordered" evidence="1">
    <location>
        <begin position="280"/>
        <end position="355"/>
    </location>
</feature>
<dbReference type="RefSeq" id="XP_024719552.1">
    <property type="nucleotide sequence ID" value="XM_024865836.1"/>
</dbReference>
<dbReference type="GO" id="GO:0033698">
    <property type="term" value="C:Rpd3L complex"/>
    <property type="evidence" value="ECO:0007669"/>
    <property type="project" value="TreeGrafter"/>
</dbReference>
<dbReference type="InterPro" id="IPR039602">
    <property type="entry name" value="Rxt2"/>
</dbReference>
<dbReference type="AlphaFoldDB" id="A0A2T3AY18"/>
<dbReference type="Proteomes" id="UP000241818">
    <property type="component" value="Unassembled WGS sequence"/>
</dbReference>
<sequence length="527" mass="58290">MASQAAIFAETIAGMKKAVKRKAYGTATPLWPDQSARILLIVPCDVDSDSDSSVEQLMNRGNKLRKRARYVHDGQLAPPTGPQVYKRRIEHAGFQRDIISRNPPLVDEDGYEVDSEDDDERAQAAMAAAAEFDPYADVKIEHLLAPLTAASDLPDHPTLSKPFLSNTLTELTRQACEMVQKEKASLWRIKHLLTRLSGDDTWIPCETVETEDDILLFGDDRDMLRGNHGKSIVKDDGEHLSTGTLISDEAVQQAGLLIAEAEQPVEAVLDAAKEAIKNTATETDITMTSATQTPDADAGPNERNSKLKELQEGDDHSKKAEETPDTSTKAPDDGSMEVEEGAKASGHEGTTGKQALETEAIGADEGMEEEDIPAPHRMRTRAQAQAASDNTTTSRTRSATPDSSIEPFVHPYFLAPPNSHPDRDLGLPKHEAEETRRLLQLYIQKQEEVCRGAQSVYEGLLKADRYRHLVMKWAKAEAHVGANRDMSDGEDWYDKEEWGLDEDLKKGQDEEEEDAATTAKKTRTRRQ</sequence>
<dbReference type="PANTHER" id="PTHR28232">
    <property type="entry name" value="TRANSCRIPTIONAL REGULATORY PROTEIN RXT2"/>
    <property type="match status" value="1"/>
</dbReference>
<dbReference type="PANTHER" id="PTHR28232:SF1">
    <property type="entry name" value="TRANSCRIPTIONAL REGULATORY PROTEIN RXT2"/>
    <property type="match status" value="1"/>
</dbReference>
<feature type="region of interest" description="Disordered" evidence="1">
    <location>
        <begin position="503"/>
        <end position="527"/>
    </location>
</feature>
<organism evidence="3 4">
    <name type="scientific">Amorphotheca resinae ATCC 22711</name>
    <dbReference type="NCBI Taxonomy" id="857342"/>
    <lineage>
        <taxon>Eukaryota</taxon>
        <taxon>Fungi</taxon>
        <taxon>Dikarya</taxon>
        <taxon>Ascomycota</taxon>
        <taxon>Pezizomycotina</taxon>
        <taxon>Leotiomycetes</taxon>
        <taxon>Helotiales</taxon>
        <taxon>Amorphothecaceae</taxon>
        <taxon>Amorphotheca</taxon>
    </lineage>
</organism>
<proteinExistence type="predicted"/>
<evidence type="ECO:0000259" key="2">
    <source>
        <dbReference type="Pfam" id="PF08595"/>
    </source>
</evidence>
<dbReference type="EMBL" id="KZ679013">
    <property type="protein sequence ID" value="PSS14953.1"/>
    <property type="molecule type" value="Genomic_DNA"/>
</dbReference>
<dbReference type="InParanoid" id="A0A2T3AY18"/>
<evidence type="ECO:0000256" key="1">
    <source>
        <dbReference type="SAM" id="MobiDB-lite"/>
    </source>
</evidence>
<dbReference type="STRING" id="857342.A0A2T3AY18"/>
<protein>
    <recommendedName>
        <fullName evidence="2">Transcriptional regulatory protein RXT2 N-terminal domain-containing protein</fullName>
    </recommendedName>
</protein>
<dbReference type="GeneID" id="36573917"/>
<dbReference type="GO" id="GO:0005829">
    <property type="term" value="C:cytosol"/>
    <property type="evidence" value="ECO:0007669"/>
    <property type="project" value="TreeGrafter"/>
</dbReference>
<evidence type="ECO:0000313" key="4">
    <source>
        <dbReference type="Proteomes" id="UP000241818"/>
    </source>
</evidence>
<feature type="region of interest" description="Disordered" evidence="1">
    <location>
        <begin position="377"/>
        <end position="427"/>
    </location>
</feature>
<evidence type="ECO:0000313" key="3">
    <source>
        <dbReference type="EMBL" id="PSS14953.1"/>
    </source>
</evidence>
<accession>A0A2T3AY18</accession>